<evidence type="ECO:0000313" key="1">
    <source>
        <dbReference type="EMBL" id="EGO20594.1"/>
    </source>
</evidence>
<dbReference type="AlphaFoldDB" id="F8P836"/>
<organism>
    <name type="scientific">Serpula lacrymans var. lacrymans (strain S7.9)</name>
    <name type="common">Dry rot fungus</name>
    <dbReference type="NCBI Taxonomy" id="578457"/>
    <lineage>
        <taxon>Eukaryota</taxon>
        <taxon>Fungi</taxon>
        <taxon>Dikarya</taxon>
        <taxon>Basidiomycota</taxon>
        <taxon>Agaricomycotina</taxon>
        <taxon>Agaricomycetes</taxon>
        <taxon>Agaricomycetidae</taxon>
        <taxon>Boletales</taxon>
        <taxon>Coniophorineae</taxon>
        <taxon>Serpulaceae</taxon>
        <taxon>Serpula</taxon>
    </lineage>
</organism>
<gene>
    <name evidence="1" type="ORF">SERLADRAFT_399611</name>
</gene>
<dbReference type="GeneID" id="18811963"/>
<reference evidence="1" key="1">
    <citation type="submission" date="2011-04" db="EMBL/GenBank/DDBJ databases">
        <title>Evolution of plant cell wall degrading machinery underlies the functional diversity of forest fungi.</title>
        <authorList>
            <consortium name="US DOE Joint Genome Institute (JGI-PGF)"/>
            <person name="Eastwood D.C."/>
            <person name="Floudas D."/>
            <person name="Binder M."/>
            <person name="Majcherczyk A."/>
            <person name="Schneider P."/>
            <person name="Aerts A."/>
            <person name="Asiegbu F.O."/>
            <person name="Baker S.E."/>
            <person name="Barry K."/>
            <person name="Bendiksby M."/>
            <person name="Blumentritt M."/>
            <person name="Coutinho P.M."/>
            <person name="Cullen D."/>
            <person name="Cullen D."/>
            <person name="Gathman A."/>
            <person name="Goodell B."/>
            <person name="Henrissat B."/>
            <person name="Ihrmark K."/>
            <person name="Kauserud H."/>
            <person name="Kohler A."/>
            <person name="LaButti K."/>
            <person name="Lapidus A."/>
            <person name="Lavin J.L."/>
            <person name="Lee Y.-H."/>
            <person name="Lindquist E."/>
            <person name="Lilly W."/>
            <person name="Lucas S."/>
            <person name="Morin E."/>
            <person name="Murat C."/>
            <person name="Oguiza J.A."/>
            <person name="Park J."/>
            <person name="Pisabarro A.G."/>
            <person name="Riley R."/>
            <person name="Rosling A."/>
            <person name="Salamov A."/>
            <person name="Schmidt O."/>
            <person name="Schmutz J."/>
            <person name="Skrede I."/>
            <person name="Stenlid J."/>
            <person name="Wiebenga A."/>
            <person name="Xie X."/>
            <person name="Kues U."/>
            <person name="Hibbett D.S."/>
            <person name="Hoffmeister D."/>
            <person name="Hogberg N."/>
            <person name="Martin F."/>
            <person name="Grigoriev I.V."/>
            <person name="Watkinson S.C."/>
        </authorList>
    </citation>
    <scope>NUCLEOTIDE SEQUENCE</scope>
    <source>
        <strain evidence="1">S7.9</strain>
    </source>
</reference>
<dbReference type="HOGENOM" id="CLU_2851110_0_0_1"/>
<dbReference type="Proteomes" id="UP000008064">
    <property type="component" value="Unassembled WGS sequence"/>
</dbReference>
<dbReference type="EMBL" id="GL945440">
    <property type="protein sequence ID" value="EGO20594.1"/>
    <property type="molecule type" value="Genomic_DNA"/>
</dbReference>
<proteinExistence type="predicted"/>
<protein>
    <submittedName>
        <fullName evidence="1">Uncharacterized protein</fullName>
    </submittedName>
</protein>
<accession>F8P836</accession>
<dbReference type="RefSeq" id="XP_007322560.1">
    <property type="nucleotide sequence ID" value="XM_007322498.1"/>
</dbReference>
<name>F8P836_SERL9</name>
<dbReference type="KEGG" id="sla:SERLADRAFT_399611"/>
<sequence>MIITAAAHMPGNQPSASMSFKENTAVKYHQYHWLEMDARILQKSVMTGQVVCRQLSVPSVKEISP</sequence>